<evidence type="ECO:0000256" key="1">
    <source>
        <dbReference type="SAM" id="SignalP"/>
    </source>
</evidence>
<feature type="signal peptide" evidence="1">
    <location>
        <begin position="1"/>
        <end position="18"/>
    </location>
</feature>
<dbReference type="RefSeq" id="WP_149472508.1">
    <property type="nucleotide sequence ID" value="NZ_QOKW01000053.1"/>
</dbReference>
<name>A0A9W7NES1_9PROT</name>
<organism evidence="2 3">
    <name type="scientific">Roseomonas genomospecies 6</name>
    <dbReference type="NCBI Taxonomy" id="214106"/>
    <lineage>
        <taxon>Bacteria</taxon>
        <taxon>Pseudomonadati</taxon>
        <taxon>Pseudomonadota</taxon>
        <taxon>Alphaproteobacteria</taxon>
        <taxon>Acetobacterales</taxon>
        <taxon>Roseomonadaceae</taxon>
        <taxon>Roseomonas</taxon>
    </lineage>
</organism>
<dbReference type="EMBL" id="QOKW01000053">
    <property type="protein sequence ID" value="KAA0675778.1"/>
    <property type="molecule type" value="Genomic_DNA"/>
</dbReference>
<sequence>MRHWRTQFLAMLSLPVSALHLQLGPGGLCAVEWTVEGAFGWRAALGLGRALAEQPVEELATVAELLDALKAVRPLYAPFARAFAVTTLPAGLVELLATVQRPGGFVASGTAELLAPFIDVWASPSRLWRNCTSCCSTARATSSSAIGTPRRSRACSPRW</sequence>
<evidence type="ECO:0000313" key="2">
    <source>
        <dbReference type="EMBL" id="KAA0675778.1"/>
    </source>
</evidence>
<feature type="chain" id="PRO_5040786662" evidence="1">
    <location>
        <begin position="19"/>
        <end position="159"/>
    </location>
</feature>
<dbReference type="AlphaFoldDB" id="A0A9W7NES1"/>
<keyword evidence="3" id="KW-1185">Reference proteome</keyword>
<protein>
    <submittedName>
        <fullName evidence="2">Uncharacterized protein</fullName>
    </submittedName>
</protein>
<keyword evidence="1" id="KW-0732">Signal</keyword>
<reference evidence="2 3" key="1">
    <citation type="submission" date="2018-07" db="EMBL/GenBank/DDBJ databases">
        <title>Genome sequence of Azospirillum sp. ATCC 49961.</title>
        <authorList>
            <person name="Sant'Anna F.H."/>
            <person name="Baldani J.I."/>
            <person name="Zilli J.E."/>
            <person name="Reis V.M."/>
            <person name="Hartmann A."/>
            <person name="Cruz L."/>
            <person name="de Souza E.M."/>
            <person name="de Oliveira Pedrosa F."/>
            <person name="Passaglia L.M.P."/>
        </authorList>
    </citation>
    <scope>NUCLEOTIDE SEQUENCE [LARGE SCALE GENOMIC DNA]</scope>
    <source>
        <strain evidence="2 3">ATCC 49961</strain>
    </source>
</reference>
<comment type="caution">
    <text evidence="2">The sequence shown here is derived from an EMBL/GenBank/DDBJ whole genome shotgun (WGS) entry which is preliminary data.</text>
</comment>
<proteinExistence type="predicted"/>
<dbReference type="Proteomes" id="UP000480854">
    <property type="component" value="Unassembled WGS sequence"/>
</dbReference>
<evidence type="ECO:0000313" key="3">
    <source>
        <dbReference type="Proteomes" id="UP000480854"/>
    </source>
</evidence>
<gene>
    <name evidence="2" type="ORF">DS843_30090</name>
</gene>
<accession>A0A9W7NES1</accession>